<accession>A0A914YU17</accession>
<dbReference type="Proteomes" id="UP000887577">
    <property type="component" value="Unplaced"/>
</dbReference>
<reference evidence="2" key="1">
    <citation type="submission" date="2022-11" db="UniProtKB">
        <authorList>
            <consortium name="WormBaseParasite"/>
        </authorList>
    </citation>
    <scope>IDENTIFICATION</scope>
</reference>
<evidence type="ECO:0000313" key="1">
    <source>
        <dbReference type="Proteomes" id="UP000887577"/>
    </source>
</evidence>
<proteinExistence type="predicted"/>
<dbReference type="WBParaSite" id="PSU_v2.g3487.t1">
    <property type="protein sequence ID" value="PSU_v2.g3487.t1"/>
    <property type="gene ID" value="PSU_v2.g3487"/>
</dbReference>
<dbReference type="PANTHER" id="PTHR20905">
    <property type="entry name" value="N-ACETYLTRANSFERASE-RELATED"/>
    <property type="match status" value="1"/>
</dbReference>
<dbReference type="GO" id="GO:0008080">
    <property type="term" value="F:N-acetyltransferase activity"/>
    <property type="evidence" value="ECO:0007669"/>
    <property type="project" value="TreeGrafter"/>
</dbReference>
<dbReference type="AlphaFoldDB" id="A0A914YU17"/>
<protein>
    <submittedName>
        <fullName evidence="2">N-acetyltransferase domain-containing protein</fullName>
    </submittedName>
</protein>
<name>A0A914YU17_9BILA</name>
<sequence>MFCRKSLTAISKLYQIRSIQTAVAAPSSHSAPAILEYKPLPLSGTFVLDYRRDRQIIEDGYIPKGANFSIRFELLDENDYEFMTQYVTEHFVKESNVCRHLQLKGDELIELIQQQVIQWISCKNSVLVKHDEKIIGTALGSLHTREEFNDLFRGELFHDNPKFVIKKDYAEDIRNGPFKSHNLNRLGVLLEELMWQTGKFLPKDIQKLAMHELAAIHPKYSRYGLATKGAETLQKIMVKQGCTHEVGYSVALGTYKMSKKFGHHTLYSLPYDQFLENGKPVFHNLFDNAIAGYATFLDYKKDKIGRKD</sequence>
<keyword evidence="1" id="KW-1185">Reference proteome</keyword>
<evidence type="ECO:0000313" key="2">
    <source>
        <dbReference type="WBParaSite" id="PSU_v2.g3487.t1"/>
    </source>
</evidence>
<dbReference type="Gene3D" id="3.40.630.30">
    <property type="match status" value="1"/>
</dbReference>
<dbReference type="PANTHER" id="PTHR20905:SF1">
    <property type="entry name" value="AT07410P-RELATED"/>
    <property type="match status" value="1"/>
</dbReference>
<organism evidence="1 2">
    <name type="scientific">Panagrolaimus superbus</name>
    <dbReference type="NCBI Taxonomy" id="310955"/>
    <lineage>
        <taxon>Eukaryota</taxon>
        <taxon>Metazoa</taxon>
        <taxon>Ecdysozoa</taxon>
        <taxon>Nematoda</taxon>
        <taxon>Chromadorea</taxon>
        <taxon>Rhabditida</taxon>
        <taxon>Tylenchina</taxon>
        <taxon>Panagrolaimomorpha</taxon>
        <taxon>Panagrolaimoidea</taxon>
        <taxon>Panagrolaimidae</taxon>
        <taxon>Panagrolaimus</taxon>
    </lineage>
</organism>